<evidence type="ECO:0000256" key="2">
    <source>
        <dbReference type="ARBA" id="ARBA00022490"/>
    </source>
</evidence>
<evidence type="ECO:0000259" key="17">
    <source>
        <dbReference type="PROSITE" id="PS51787"/>
    </source>
</evidence>
<evidence type="ECO:0000256" key="8">
    <source>
        <dbReference type="ARBA" id="ARBA00023016"/>
    </source>
</evidence>
<keyword evidence="7 9" id="KW-0067">ATP-binding</keyword>
<dbReference type="SUPFAM" id="SSF88697">
    <property type="entry name" value="PUA domain-like"/>
    <property type="match status" value="1"/>
</dbReference>
<dbReference type="SMART" id="SM00382">
    <property type="entry name" value="AAA"/>
    <property type="match status" value="1"/>
</dbReference>
<feature type="region of interest" description="Disordered" evidence="15">
    <location>
        <begin position="801"/>
        <end position="820"/>
    </location>
</feature>
<dbReference type="PRINTS" id="PR00830">
    <property type="entry name" value="ENDOLAPTASE"/>
</dbReference>
<evidence type="ECO:0000256" key="7">
    <source>
        <dbReference type="ARBA" id="ARBA00022840"/>
    </source>
</evidence>
<keyword evidence="8 9" id="KW-0346">Stress response</keyword>
<dbReference type="EC" id="3.4.21.53" evidence="9 10"/>
<evidence type="ECO:0000313" key="19">
    <source>
        <dbReference type="Proteomes" id="UP000442694"/>
    </source>
</evidence>
<dbReference type="GO" id="GO:0004252">
    <property type="term" value="F:serine-type endopeptidase activity"/>
    <property type="evidence" value="ECO:0007669"/>
    <property type="project" value="UniProtKB-UniRule"/>
</dbReference>
<dbReference type="InterPro" id="IPR046336">
    <property type="entry name" value="Lon_prtase_N_sf"/>
</dbReference>
<dbReference type="PROSITE" id="PS51787">
    <property type="entry name" value="LON_N"/>
    <property type="match status" value="1"/>
</dbReference>
<feature type="domain" description="Lon proteolytic" evidence="16">
    <location>
        <begin position="611"/>
        <end position="792"/>
    </location>
</feature>
<name>A0A833JFH5_9BACT</name>
<dbReference type="InterPro" id="IPR054594">
    <property type="entry name" value="Lon_lid"/>
</dbReference>
<dbReference type="InterPro" id="IPR004815">
    <property type="entry name" value="Lon_bac/euk-typ"/>
</dbReference>
<protein>
    <recommendedName>
        <fullName evidence="9 10">Lon protease</fullName>
        <ecNumber evidence="9 10">3.4.21.53</ecNumber>
    </recommendedName>
    <alternativeName>
        <fullName evidence="9">ATP-dependent protease La</fullName>
    </alternativeName>
</protein>
<evidence type="ECO:0000256" key="3">
    <source>
        <dbReference type="ARBA" id="ARBA00022670"/>
    </source>
</evidence>
<evidence type="ECO:0000259" key="16">
    <source>
        <dbReference type="PROSITE" id="PS51786"/>
    </source>
</evidence>
<feature type="binding site" evidence="9 12">
    <location>
        <begin position="369"/>
        <end position="376"/>
    </location>
    <ligand>
        <name>ATP</name>
        <dbReference type="ChEBI" id="CHEBI:30616"/>
    </ligand>
</feature>
<dbReference type="GO" id="GO:0043565">
    <property type="term" value="F:sequence-specific DNA binding"/>
    <property type="evidence" value="ECO:0007669"/>
    <property type="project" value="UniProtKB-UniRule"/>
</dbReference>
<accession>A0A833JFH5</accession>
<dbReference type="GO" id="GO:0005737">
    <property type="term" value="C:cytoplasm"/>
    <property type="evidence" value="ECO:0007669"/>
    <property type="project" value="UniProtKB-SubCell"/>
</dbReference>
<dbReference type="InterPro" id="IPR027543">
    <property type="entry name" value="Lon_bac"/>
</dbReference>
<dbReference type="InterPro" id="IPR008268">
    <property type="entry name" value="Peptidase_S16_AS"/>
</dbReference>
<comment type="induction">
    <text evidence="9">By heat shock.</text>
</comment>
<dbReference type="Pfam" id="PF00004">
    <property type="entry name" value="AAA"/>
    <property type="match status" value="1"/>
</dbReference>
<dbReference type="GO" id="GO:0016887">
    <property type="term" value="F:ATP hydrolysis activity"/>
    <property type="evidence" value="ECO:0007669"/>
    <property type="project" value="UniProtKB-UniRule"/>
</dbReference>
<dbReference type="Gene3D" id="3.40.50.300">
    <property type="entry name" value="P-loop containing nucleotide triphosphate hydrolases"/>
    <property type="match status" value="1"/>
</dbReference>
<dbReference type="InterPro" id="IPR015947">
    <property type="entry name" value="PUA-like_sf"/>
</dbReference>
<proteinExistence type="evidence at transcript level"/>
<dbReference type="Pfam" id="PF02190">
    <property type="entry name" value="LON_substr_bdg"/>
    <property type="match status" value="1"/>
</dbReference>
<evidence type="ECO:0000256" key="9">
    <source>
        <dbReference type="HAMAP-Rule" id="MF_01973"/>
    </source>
</evidence>
<dbReference type="PIRSF" id="PIRSF001174">
    <property type="entry name" value="Lon_proteas"/>
    <property type="match status" value="1"/>
</dbReference>
<dbReference type="Gene3D" id="2.30.130.40">
    <property type="entry name" value="LON domain-like"/>
    <property type="match status" value="1"/>
</dbReference>
<evidence type="ECO:0000313" key="18">
    <source>
        <dbReference type="EMBL" id="KAB8033749.1"/>
    </source>
</evidence>
<dbReference type="Gene3D" id="1.20.5.5270">
    <property type="match status" value="1"/>
</dbReference>
<gene>
    <name evidence="9 18" type="primary">lon</name>
    <name evidence="18" type="ORF">GCL57_03315</name>
</gene>
<dbReference type="InterPro" id="IPR027417">
    <property type="entry name" value="P-loop_NTPase"/>
</dbReference>
<dbReference type="NCBIfam" id="TIGR00763">
    <property type="entry name" value="lon"/>
    <property type="match status" value="1"/>
</dbReference>
<evidence type="ECO:0000256" key="4">
    <source>
        <dbReference type="ARBA" id="ARBA00022741"/>
    </source>
</evidence>
<dbReference type="Gene3D" id="1.10.8.60">
    <property type="match status" value="1"/>
</dbReference>
<keyword evidence="6 9" id="KW-0720">Serine protease</keyword>
<dbReference type="EMBL" id="WFLN01000004">
    <property type="protein sequence ID" value="KAB8033749.1"/>
    <property type="molecule type" value="Genomic_DNA"/>
</dbReference>
<dbReference type="InterPro" id="IPR003593">
    <property type="entry name" value="AAA+_ATPase"/>
</dbReference>
<reference evidence="18 19" key="1">
    <citation type="submission" date="2019-10" db="EMBL/GenBank/DDBJ databases">
        <title>New genus of Silvanigrellaceae.</title>
        <authorList>
            <person name="Pitt A."/>
            <person name="Hahn M.W."/>
        </authorList>
    </citation>
    <scope>NUCLEOTIDE SEQUENCE [LARGE SCALE GENOMIC DNA]</scope>
    <source>
        <strain evidence="18 19">33A1-SZDP</strain>
    </source>
</reference>
<keyword evidence="5 9" id="KW-0378">Hydrolase</keyword>
<dbReference type="GO" id="GO:0005524">
    <property type="term" value="F:ATP binding"/>
    <property type="evidence" value="ECO:0007669"/>
    <property type="project" value="UniProtKB-UniRule"/>
</dbReference>
<keyword evidence="4 9" id="KW-0547">Nucleotide-binding</keyword>
<dbReference type="FunFam" id="3.40.50.300:FF:000382">
    <property type="entry name" value="Lon protease homolog 2, peroxisomal"/>
    <property type="match status" value="1"/>
</dbReference>
<sequence length="820" mass="91625">MHSMLQGIDKVAESLPLLPLKDIVVFPQMILPVFVAEDICMKAVEAACAKDRFIFLSAFRSEVNREHDSYSELRVSTPPPFDVYDVGTIATVMRTRKLPDGRTKVLIQGVSKGLILNLKQTEPFPIVNLRLLPDKESTQESEALCRAVKEQLEKIVTFGRTISPDLLMLLEDVTEVGKLADLVASNLGLKIVEAQKVLATIEPFERLRRVHTLLLRELESYTANSKGFTQGREDAIKNQREQYLREQLKALKHELGELDGKDEIEDLRDKVLKAGMSVEGQAECLKQLRRLERMNQDSSEATLTRTYLEWMVDIPWAKMSDSKIEMAHCKRILDEDHYGLEKIKDRILEYIAVKKLNPELKGPILCFVGPPGVGKTSLGRSIARALGRKFVRISLGGVRDEAEIRGHRRTYVGAMPGRIIQTLKTVGTRNPILMLDEIDKLGADYKGDPASALLEVLDPEQNHTFSDHYISVPFDLSQIIFLANANRLDTIPAALRDRLEIIEVSGYSEEEKSEITRQYIIPKVIVQNGLNSELVQFQDTAVNLVINAYTRESGLRSLEKHIATITRKLARYIAENDEKGKERKLVKVTAKIAKELLGEERYFSDDHDIFNKKIGVGVGLAYTQTGGEILELEVKLLNGTGKLTLTGQLGEVMKESAQTALSCVRSFAKELEIESSQFTNFDVHLHVPAGGIPKDGPSAGVAIAIALISAFKNKPISQDIAVTGEITLHGRILPIGGVREKILAALRAGIRKVCLPEKNKGSFAELPLTIRRRVNVSFVSTLEDVIKEYFINEENLSQKLDESKNTHERNISVEDNISVA</sequence>
<dbReference type="Pfam" id="PF22667">
    <property type="entry name" value="Lon_lid"/>
    <property type="match status" value="1"/>
</dbReference>
<comment type="function">
    <text evidence="9">ATP-dependent serine protease that mediates the selective degradation of mutant and abnormal proteins as well as certain short-lived regulatory proteins. Required for cellular homeostasis and for survival from DNA damage and developmental changes induced by stress. Degrades polypeptides processively to yield small peptide fragments that are 5 to 10 amino acids long. Binds to DNA in a double-stranded, site-specific manner.</text>
</comment>
<dbReference type="SUPFAM" id="SSF54211">
    <property type="entry name" value="Ribosomal protein S5 domain 2-like"/>
    <property type="match status" value="1"/>
</dbReference>
<feature type="compositionally biased region" description="Basic and acidic residues" evidence="15">
    <location>
        <begin position="801"/>
        <end position="812"/>
    </location>
</feature>
<dbReference type="GO" id="GO:0006515">
    <property type="term" value="P:protein quality control for misfolded or incompletely synthesized proteins"/>
    <property type="evidence" value="ECO:0007669"/>
    <property type="project" value="UniProtKB-UniRule"/>
</dbReference>
<dbReference type="SUPFAM" id="SSF52540">
    <property type="entry name" value="P-loop containing nucleoside triphosphate hydrolases"/>
    <property type="match status" value="1"/>
</dbReference>
<comment type="similarity">
    <text evidence="9 10 13 14">Belongs to the peptidase S16 family.</text>
</comment>
<organism evidence="18 19">
    <name type="scientific">Fluviispira multicolorata</name>
    <dbReference type="NCBI Taxonomy" id="2654512"/>
    <lineage>
        <taxon>Bacteria</taxon>
        <taxon>Pseudomonadati</taxon>
        <taxon>Bdellovibrionota</taxon>
        <taxon>Oligoflexia</taxon>
        <taxon>Silvanigrellales</taxon>
        <taxon>Silvanigrellaceae</taxon>
        <taxon>Fluviispira</taxon>
    </lineage>
</organism>
<dbReference type="GO" id="GO:0004176">
    <property type="term" value="F:ATP-dependent peptidase activity"/>
    <property type="evidence" value="ECO:0007669"/>
    <property type="project" value="UniProtKB-UniRule"/>
</dbReference>
<evidence type="ECO:0000256" key="13">
    <source>
        <dbReference type="PROSITE-ProRule" id="PRU01122"/>
    </source>
</evidence>
<dbReference type="PROSITE" id="PS01046">
    <property type="entry name" value="LON_SER"/>
    <property type="match status" value="1"/>
</dbReference>
<dbReference type="InterPro" id="IPR020568">
    <property type="entry name" value="Ribosomal_Su5_D2-typ_SF"/>
</dbReference>
<keyword evidence="3 9" id="KW-0645">Protease</keyword>
<dbReference type="PANTHER" id="PTHR10046">
    <property type="entry name" value="ATP DEPENDENT LON PROTEASE FAMILY MEMBER"/>
    <property type="match status" value="1"/>
</dbReference>
<feature type="active site" evidence="9 11">
    <location>
        <position position="741"/>
    </location>
</feature>
<evidence type="ECO:0000256" key="14">
    <source>
        <dbReference type="RuleBase" id="RU000591"/>
    </source>
</evidence>
<feature type="domain" description="Lon N-terminal" evidence="17">
    <location>
        <begin position="15"/>
        <end position="218"/>
    </location>
</feature>
<evidence type="ECO:0000256" key="1">
    <source>
        <dbReference type="ARBA" id="ARBA00004496"/>
    </source>
</evidence>
<dbReference type="AlphaFoldDB" id="A0A833JFH5"/>
<dbReference type="InterPro" id="IPR008269">
    <property type="entry name" value="Lon_proteolytic"/>
</dbReference>
<evidence type="ECO:0000256" key="15">
    <source>
        <dbReference type="SAM" id="MobiDB-lite"/>
    </source>
</evidence>
<dbReference type="CDD" id="cd19500">
    <property type="entry name" value="RecA-like_Lon"/>
    <property type="match status" value="1"/>
</dbReference>
<dbReference type="Gene3D" id="1.20.58.1480">
    <property type="match status" value="1"/>
</dbReference>
<evidence type="ECO:0000256" key="6">
    <source>
        <dbReference type="ARBA" id="ARBA00022825"/>
    </source>
</evidence>
<dbReference type="GO" id="GO:0034605">
    <property type="term" value="P:cellular response to heat"/>
    <property type="evidence" value="ECO:0007669"/>
    <property type="project" value="UniProtKB-UniRule"/>
</dbReference>
<comment type="subunit">
    <text evidence="9 10">Homohexamer. Organized in a ring with a central cavity.</text>
</comment>
<dbReference type="PROSITE" id="PS51786">
    <property type="entry name" value="LON_PROTEOLYTIC"/>
    <property type="match status" value="1"/>
</dbReference>
<dbReference type="HAMAP" id="MF_01973">
    <property type="entry name" value="lon_bact"/>
    <property type="match status" value="1"/>
</dbReference>
<dbReference type="InterPro" id="IPR014721">
    <property type="entry name" value="Ribsml_uS5_D2-typ_fold_subgr"/>
</dbReference>
<dbReference type="Pfam" id="PF05362">
    <property type="entry name" value="Lon_C"/>
    <property type="match status" value="1"/>
</dbReference>
<evidence type="ECO:0000256" key="11">
    <source>
        <dbReference type="PIRSR" id="PIRSR001174-1"/>
    </source>
</evidence>
<feature type="active site" evidence="9 11">
    <location>
        <position position="698"/>
    </location>
</feature>
<evidence type="ECO:0000256" key="5">
    <source>
        <dbReference type="ARBA" id="ARBA00022801"/>
    </source>
</evidence>
<evidence type="ECO:0000256" key="12">
    <source>
        <dbReference type="PIRSR" id="PIRSR001174-2"/>
    </source>
</evidence>
<dbReference type="Gene3D" id="3.30.230.10">
    <property type="match status" value="1"/>
</dbReference>
<dbReference type="InterPro" id="IPR003111">
    <property type="entry name" value="Lon_prtase_N"/>
</dbReference>
<keyword evidence="2 9" id="KW-0963">Cytoplasm</keyword>
<evidence type="ECO:0000256" key="10">
    <source>
        <dbReference type="PIRNR" id="PIRNR001174"/>
    </source>
</evidence>
<keyword evidence="19" id="KW-1185">Reference proteome</keyword>
<dbReference type="InterPro" id="IPR003959">
    <property type="entry name" value="ATPase_AAA_core"/>
</dbReference>
<comment type="caution">
    <text evidence="18">The sequence shown here is derived from an EMBL/GenBank/DDBJ whole genome shotgun (WGS) entry which is preliminary data.</text>
</comment>
<dbReference type="SMART" id="SM00464">
    <property type="entry name" value="LON"/>
    <property type="match status" value="1"/>
</dbReference>
<comment type="catalytic activity">
    <reaction evidence="9 10 13">
        <text>Hydrolysis of proteins in presence of ATP.</text>
        <dbReference type="EC" id="3.4.21.53"/>
    </reaction>
</comment>
<comment type="subcellular location">
    <subcellularLocation>
        <location evidence="1 9 10">Cytoplasm</location>
    </subcellularLocation>
</comment>
<dbReference type="Proteomes" id="UP000442694">
    <property type="component" value="Unassembled WGS sequence"/>
</dbReference>
<dbReference type="InterPro" id="IPR027065">
    <property type="entry name" value="Lon_Prtase"/>
</dbReference>